<dbReference type="InterPro" id="IPR000014">
    <property type="entry name" value="PAS"/>
</dbReference>
<evidence type="ECO:0000256" key="1">
    <source>
        <dbReference type="ARBA" id="ARBA00012528"/>
    </source>
</evidence>
<dbReference type="InterPro" id="IPR029787">
    <property type="entry name" value="Nucleotide_cyclase"/>
</dbReference>
<keyword evidence="6" id="KW-1185">Reference proteome</keyword>
<dbReference type="InterPro" id="IPR035965">
    <property type="entry name" value="PAS-like_dom_sf"/>
</dbReference>
<dbReference type="RefSeq" id="WP_138770999.1">
    <property type="nucleotide sequence ID" value="NZ_JBHSSX010000122.1"/>
</dbReference>
<dbReference type="InterPro" id="IPR029016">
    <property type="entry name" value="GAF-like_dom_sf"/>
</dbReference>
<dbReference type="Gene3D" id="3.30.450.20">
    <property type="entry name" value="PAS domain"/>
    <property type="match status" value="1"/>
</dbReference>
<evidence type="ECO:0000256" key="2">
    <source>
        <dbReference type="ARBA" id="ARBA00034247"/>
    </source>
</evidence>
<dbReference type="SUPFAM" id="SSF55781">
    <property type="entry name" value="GAF domain-like"/>
    <property type="match status" value="1"/>
</dbReference>
<proteinExistence type="predicted"/>
<evidence type="ECO:0000313" key="5">
    <source>
        <dbReference type="EMBL" id="TMW14632.1"/>
    </source>
</evidence>
<dbReference type="SUPFAM" id="SSF55073">
    <property type="entry name" value="Nucleotide cyclase"/>
    <property type="match status" value="1"/>
</dbReference>
<sequence length="475" mass="52331">MSKRINFDMSSGDKDEPPSIAGLNAFSPSLLADIFNQLPEAVVVADMSRRVVYANPATERLFGYCRSEMIGQRTSLFYAHSEDFNEQGEQRYNPNVNGGMDNYRMSYRCADGSVFLAHTCGGLLRDLEGKPSGYIALVRPSRPMEKSIDTLQRLHAISANPALDRGARIDAILALGASHFDLPLAIQSRIDGEQYLVEHCVSPDGAVVPGARFDLPGTYCVTTLRAGRPVGFHHTAQSELKKHPCYLNFGLESYIGSPIHVGGRVYGTLNFSSPEPCSPFTPDDLIFMQLLADTVGHEIHEREMNDQLRALARTDELTGLANRRAIMETLEWQIARARRSGLPLCVLSMDLDHFKQVNDTWGHAGGDSALRAFARVLVRSCREVDRCGRLGGEEFIMVLPDTDLDGGRAVAERLYDTMAATPLQVSDQDRITMTFSAGLALLRPEETVAPLLHRVDAALYQAKNSGRNRLCVAGD</sequence>
<dbReference type="EMBL" id="VCQT01000012">
    <property type="protein sequence ID" value="TMW14632.1"/>
    <property type="molecule type" value="Genomic_DNA"/>
</dbReference>
<dbReference type="InterPro" id="IPR043128">
    <property type="entry name" value="Rev_trsase/Diguanyl_cyclase"/>
</dbReference>
<dbReference type="InterPro" id="IPR003018">
    <property type="entry name" value="GAF"/>
</dbReference>
<feature type="domain" description="GGDEF" evidence="4">
    <location>
        <begin position="342"/>
        <end position="475"/>
    </location>
</feature>
<evidence type="ECO:0000259" key="4">
    <source>
        <dbReference type="PROSITE" id="PS50887"/>
    </source>
</evidence>
<dbReference type="Pfam" id="PF00989">
    <property type="entry name" value="PAS"/>
    <property type="match status" value="1"/>
</dbReference>
<dbReference type="InterPro" id="IPR050469">
    <property type="entry name" value="Diguanylate_Cyclase"/>
</dbReference>
<feature type="domain" description="PAS" evidence="3">
    <location>
        <begin position="27"/>
        <end position="99"/>
    </location>
</feature>
<dbReference type="Pfam" id="PF00990">
    <property type="entry name" value="GGDEF"/>
    <property type="match status" value="1"/>
</dbReference>
<evidence type="ECO:0000313" key="6">
    <source>
        <dbReference type="Proteomes" id="UP000739180"/>
    </source>
</evidence>
<dbReference type="NCBIfam" id="TIGR00229">
    <property type="entry name" value="sensory_box"/>
    <property type="match status" value="1"/>
</dbReference>
<dbReference type="CDD" id="cd00130">
    <property type="entry name" value="PAS"/>
    <property type="match status" value="1"/>
</dbReference>
<comment type="catalytic activity">
    <reaction evidence="2">
        <text>2 GTP = 3',3'-c-di-GMP + 2 diphosphate</text>
        <dbReference type="Rhea" id="RHEA:24898"/>
        <dbReference type="ChEBI" id="CHEBI:33019"/>
        <dbReference type="ChEBI" id="CHEBI:37565"/>
        <dbReference type="ChEBI" id="CHEBI:58805"/>
        <dbReference type="EC" id="2.7.7.65"/>
    </reaction>
</comment>
<dbReference type="SMART" id="SM00065">
    <property type="entry name" value="GAF"/>
    <property type="match status" value="1"/>
</dbReference>
<dbReference type="SMART" id="SM00267">
    <property type="entry name" value="GGDEF"/>
    <property type="match status" value="1"/>
</dbReference>
<dbReference type="CDD" id="cd01949">
    <property type="entry name" value="GGDEF"/>
    <property type="match status" value="1"/>
</dbReference>
<dbReference type="PANTHER" id="PTHR45138:SF9">
    <property type="entry name" value="DIGUANYLATE CYCLASE DGCM-RELATED"/>
    <property type="match status" value="1"/>
</dbReference>
<organism evidence="5 6">
    <name type="scientific">Alloalcanivorax gelatiniphagus</name>
    <dbReference type="NCBI Taxonomy" id="1194167"/>
    <lineage>
        <taxon>Bacteria</taxon>
        <taxon>Pseudomonadati</taxon>
        <taxon>Pseudomonadota</taxon>
        <taxon>Gammaproteobacteria</taxon>
        <taxon>Oceanospirillales</taxon>
        <taxon>Alcanivoracaceae</taxon>
        <taxon>Alloalcanivorax</taxon>
    </lineage>
</organism>
<dbReference type="EC" id="2.7.7.65" evidence="1"/>
<dbReference type="Gene3D" id="3.30.70.270">
    <property type="match status" value="1"/>
</dbReference>
<dbReference type="Proteomes" id="UP000739180">
    <property type="component" value="Unassembled WGS sequence"/>
</dbReference>
<reference evidence="5 6" key="1">
    <citation type="submission" date="2019-05" db="EMBL/GenBank/DDBJ databases">
        <title>Genome of Alcanivorax gelatiniphagus, an oil degrading marine bacteria.</title>
        <authorList>
            <person name="Kwon K.K."/>
        </authorList>
    </citation>
    <scope>NUCLEOTIDE SEQUENCE [LARGE SCALE GENOMIC DNA]</scope>
    <source>
        <strain evidence="5 6">MEBiC 08158</strain>
    </source>
</reference>
<accession>A0ABY2XPR0</accession>
<dbReference type="Gene3D" id="3.30.450.40">
    <property type="match status" value="1"/>
</dbReference>
<dbReference type="NCBIfam" id="TIGR00254">
    <property type="entry name" value="GGDEF"/>
    <property type="match status" value="1"/>
</dbReference>
<dbReference type="SMART" id="SM00091">
    <property type="entry name" value="PAS"/>
    <property type="match status" value="1"/>
</dbReference>
<dbReference type="SUPFAM" id="SSF55785">
    <property type="entry name" value="PYP-like sensor domain (PAS domain)"/>
    <property type="match status" value="1"/>
</dbReference>
<protein>
    <recommendedName>
        <fullName evidence="1">diguanylate cyclase</fullName>
        <ecNumber evidence="1">2.7.7.65</ecNumber>
    </recommendedName>
</protein>
<name>A0ABY2XPR0_9GAMM</name>
<comment type="caution">
    <text evidence="5">The sequence shown here is derived from an EMBL/GenBank/DDBJ whole genome shotgun (WGS) entry which is preliminary data.</text>
</comment>
<dbReference type="Pfam" id="PF01590">
    <property type="entry name" value="GAF"/>
    <property type="match status" value="1"/>
</dbReference>
<dbReference type="InterPro" id="IPR000160">
    <property type="entry name" value="GGDEF_dom"/>
</dbReference>
<dbReference type="PROSITE" id="PS50112">
    <property type="entry name" value="PAS"/>
    <property type="match status" value="1"/>
</dbReference>
<dbReference type="PROSITE" id="PS50887">
    <property type="entry name" value="GGDEF"/>
    <property type="match status" value="1"/>
</dbReference>
<dbReference type="PANTHER" id="PTHR45138">
    <property type="entry name" value="REGULATORY COMPONENTS OF SENSORY TRANSDUCTION SYSTEM"/>
    <property type="match status" value="1"/>
</dbReference>
<evidence type="ECO:0000259" key="3">
    <source>
        <dbReference type="PROSITE" id="PS50112"/>
    </source>
</evidence>
<gene>
    <name evidence="5" type="ORF">FGS76_02270</name>
</gene>
<dbReference type="InterPro" id="IPR013767">
    <property type="entry name" value="PAS_fold"/>
</dbReference>